<dbReference type="Pfam" id="PF13393">
    <property type="entry name" value="tRNA-synt_His"/>
    <property type="match status" value="1"/>
</dbReference>
<sequence length="457" mass="51085">MLVRTHCIRCLRREYSTKAPRAVRGMADRFGQAERKHQYIVFKARAVAESYGYEPVHTPILEYSSVFERTLGTGSDVVGKELYKFLDSSQDWMTMRPEGTASVNRAIISNKLEHKMPQKLFYSGPMFRHERPQKGRLRQFEQFGVEVLGSAHPATDVECIQMAWGFLHSLGIDGGLELQLNTLGDRESRMTYRNLLKEYFFKHKSSLSEDSQRRLETNPLRILDSKDAADELICAGAPSFSKHLSTDALQRFDFVQNSLASLGIPYTLNQKLVRGLDYYQHTVYEVTCSSGLLGKSQATVLAGGRYDGLSEMLGASKPLPGIGWAAGIERLALLILQDEPVPAAIPIIIVPDQNTEKNNMRTVSNELYVYAMEIASKVRNHRSSYVFTPLSFTNSPSLSNYPLVSKQLSSVLKAQPMPLRVIIVGSTEMANKTVVVRNAATSSQATVDVSDIESMLE</sequence>
<dbReference type="GO" id="GO:0006427">
    <property type="term" value="P:histidyl-tRNA aminoacylation"/>
    <property type="evidence" value="ECO:0007669"/>
    <property type="project" value="InterPro"/>
</dbReference>
<dbReference type="InterPro" id="IPR006195">
    <property type="entry name" value="aa-tRNA-synth_II"/>
</dbReference>
<evidence type="ECO:0000313" key="7">
    <source>
        <dbReference type="Proteomes" id="UP001151518"/>
    </source>
</evidence>
<evidence type="ECO:0000256" key="4">
    <source>
        <dbReference type="PIRSR" id="PIRSR001549-1"/>
    </source>
</evidence>
<name>A0A9W8G7A4_9FUNG</name>
<evidence type="ECO:0000259" key="5">
    <source>
        <dbReference type="PROSITE" id="PS50862"/>
    </source>
</evidence>
<dbReference type="EMBL" id="JANBTW010000050">
    <property type="protein sequence ID" value="KAJ2675216.1"/>
    <property type="molecule type" value="Genomic_DNA"/>
</dbReference>
<dbReference type="CDD" id="cd00773">
    <property type="entry name" value="HisRS-like_core"/>
    <property type="match status" value="1"/>
</dbReference>
<dbReference type="Proteomes" id="UP001151518">
    <property type="component" value="Unassembled WGS sequence"/>
</dbReference>
<dbReference type="Gene3D" id="3.30.930.10">
    <property type="entry name" value="Bira Bifunctional Protein, Domain 2"/>
    <property type="match status" value="1"/>
</dbReference>
<feature type="domain" description="Aminoacyl-transfer RNA synthetases class-II family profile" evidence="5">
    <location>
        <begin position="41"/>
        <end position="346"/>
    </location>
</feature>
<dbReference type="InterPro" id="IPR015807">
    <property type="entry name" value="His-tRNA-ligase"/>
</dbReference>
<dbReference type="HAMAP" id="MF_00127">
    <property type="entry name" value="His_tRNA_synth"/>
    <property type="match status" value="1"/>
</dbReference>
<feature type="binding site" evidence="4">
    <location>
        <begin position="278"/>
        <end position="279"/>
    </location>
    <ligand>
        <name>L-histidine</name>
        <dbReference type="ChEBI" id="CHEBI:57595"/>
    </ligand>
</feature>
<dbReference type="InterPro" id="IPR004516">
    <property type="entry name" value="HisRS/HisZ"/>
</dbReference>
<evidence type="ECO:0000256" key="1">
    <source>
        <dbReference type="ARBA" id="ARBA00008226"/>
    </source>
</evidence>
<dbReference type="PANTHER" id="PTHR43707:SF1">
    <property type="entry name" value="HISTIDINE--TRNA LIGASE, MITOCHONDRIAL-RELATED"/>
    <property type="match status" value="1"/>
</dbReference>
<dbReference type="AlphaFoldDB" id="A0A9W8G7A4"/>
<comment type="caution">
    <text evidence="6">The sequence shown here is derived from an EMBL/GenBank/DDBJ whole genome shotgun (WGS) entry which is preliminary data.</text>
</comment>
<dbReference type="SUPFAM" id="SSF55681">
    <property type="entry name" value="Class II aaRS and biotin synthetases"/>
    <property type="match status" value="1"/>
</dbReference>
<reference evidence="6" key="1">
    <citation type="submission" date="2022-07" db="EMBL/GenBank/DDBJ databases">
        <title>Phylogenomic reconstructions and comparative analyses of Kickxellomycotina fungi.</title>
        <authorList>
            <person name="Reynolds N.K."/>
            <person name="Stajich J.E."/>
            <person name="Barry K."/>
            <person name="Grigoriev I.V."/>
            <person name="Crous P."/>
            <person name="Smith M.E."/>
        </authorList>
    </citation>
    <scope>NUCLEOTIDE SEQUENCE</scope>
    <source>
        <strain evidence="6">NRRL 3115</strain>
    </source>
</reference>
<feature type="binding site" evidence="4">
    <location>
        <position position="128"/>
    </location>
    <ligand>
        <name>L-histidine</name>
        <dbReference type="ChEBI" id="CHEBI:57595"/>
    </ligand>
</feature>
<organism evidence="6 7">
    <name type="scientific">Coemansia spiralis</name>
    <dbReference type="NCBI Taxonomy" id="417178"/>
    <lineage>
        <taxon>Eukaryota</taxon>
        <taxon>Fungi</taxon>
        <taxon>Fungi incertae sedis</taxon>
        <taxon>Zoopagomycota</taxon>
        <taxon>Kickxellomycotina</taxon>
        <taxon>Kickxellomycetes</taxon>
        <taxon>Kickxellales</taxon>
        <taxon>Kickxellaceae</taxon>
        <taxon>Coemansia</taxon>
    </lineage>
</organism>
<dbReference type="OrthoDB" id="1906957at2759"/>
<dbReference type="GO" id="GO:0005524">
    <property type="term" value="F:ATP binding"/>
    <property type="evidence" value="ECO:0007669"/>
    <property type="project" value="InterPro"/>
</dbReference>
<dbReference type="Gene3D" id="3.40.50.800">
    <property type="entry name" value="Anticodon-binding domain"/>
    <property type="match status" value="1"/>
</dbReference>
<proteinExistence type="inferred from homology"/>
<evidence type="ECO:0000256" key="3">
    <source>
        <dbReference type="ARBA" id="ARBA00047639"/>
    </source>
</evidence>
<dbReference type="EC" id="6.1.1.21" evidence="2"/>
<dbReference type="PROSITE" id="PS50862">
    <property type="entry name" value="AA_TRNA_LIGASE_II"/>
    <property type="match status" value="1"/>
</dbReference>
<dbReference type="GO" id="GO:0005737">
    <property type="term" value="C:cytoplasm"/>
    <property type="evidence" value="ECO:0007669"/>
    <property type="project" value="InterPro"/>
</dbReference>
<protein>
    <recommendedName>
        <fullName evidence="2">histidine--tRNA ligase</fullName>
        <ecNumber evidence="2">6.1.1.21</ecNumber>
    </recommendedName>
</protein>
<accession>A0A9W8G7A4</accession>
<evidence type="ECO:0000313" key="6">
    <source>
        <dbReference type="EMBL" id="KAJ2675216.1"/>
    </source>
</evidence>
<feature type="binding site" evidence="4">
    <location>
        <position position="146"/>
    </location>
    <ligand>
        <name>L-histidine</name>
        <dbReference type="ChEBI" id="CHEBI:57595"/>
    </ligand>
</feature>
<comment type="catalytic activity">
    <reaction evidence="3">
        <text>tRNA(His) + L-histidine + ATP = L-histidyl-tRNA(His) + AMP + diphosphate + H(+)</text>
        <dbReference type="Rhea" id="RHEA:17313"/>
        <dbReference type="Rhea" id="RHEA-COMP:9665"/>
        <dbReference type="Rhea" id="RHEA-COMP:9689"/>
        <dbReference type="ChEBI" id="CHEBI:15378"/>
        <dbReference type="ChEBI" id="CHEBI:30616"/>
        <dbReference type="ChEBI" id="CHEBI:33019"/>
        <dbReference type="ChEBI" id="CHEBI:57595"/>
        <dbReference type="ChEBI" id="CHEBI:78442"/>
        <dbReference type="ChEBI" id="CHEBI:78527"/>
        <dbReference type="ChEBI" id="CHEBI:456215"/>
        <dbReference type="EC" id="6.1.1.21"/>
    </reaction>
</comment>
<comment type="similarity">
    <text evidence="1">Belongs to the class-II aminoacyl-tRNA synthetase family.</text>
</comment>
<dbReference type="GO" id="GO:0004821">
    <property type="term" value="F:histidine-tRNA ligase activity"/>
    <property type="evidence" value="ECO:0007669"/>
    <property type="project" value="UniProtKB-EC"/>
</dbReference>
<gene>
    <name evidence="6" type="ORF">GGI25_004056</name>
</gene>
<feature type="binding site" evidence="4">
    <location>
        <position position="142"/>
    </location>
    <ligand>
        <name>L-histidine</name>
        <dbReference type="ChEBI" id="CHEBI:57595"/>
    </ligand>
</feature>
<dbReference type="InterPro" id="IPR045864">
    <property type="entry name" value="aa-tRNA-synth_II/BPL/LPL"/>
</dbReference>
<dbReference type="InterPro" id="IPR036621">
    <property type="entry name" value="Anticodon-bd_dom_sf"/>
</dbReference>
<dbReference type="NCBIfam" id="TIGR00442">
    <property type="entry name" value="hisS"/>
    <property type="match status" value="1"/>
</dbReference>
<feature type="binding site" evidence="4">
    <location>
        <begin position="98"/>
        <end position="100"/>
    </location>
    <ligand>
        <name>L-histidine</name>
        <dbReference type="ChEBI" id="CHEBI:57595"/>
    </ligand>
</feature>
<feature type="binding site" evidence="4">
    <location>
        <position position="274"/>
    </location>
    <ligand>
        <name>L-histidine</name>
        <dbReference type="ChEBI" id="CHEBI:57595"/>
    </ligand>
</feature>
<dbReference type="InterPro" id="IPR041715">
    <property type="entry name" value="HisRS-like_core"/>
</dbReference>
<dbReference type="PIRSF" id="PIRSF001549">
    <property type="entry name" value="His-tRNA_synth"/>
    <property type="match status" value="1"/>
</dbReference>
<evidence type="ECO:0000256" key="2">
    <source>
        <dbReference type="ARBA" id="ARBA00012815"/>
    </source>
</evidence>
<dbReference type="PANTHER" id="PTHR43707">
    <property type="entry name" value="HISTIDYL-TRNA SYNTHETASE"/>
    <property type="match status" value="1"/>
</dbReference>